<name>A0A7I8JU16_SPIIN</name>
<dbReference type="InterPro" id="IPR040400">
    <property type="entry name" value="BAG5/6/7/8"/>
</dbReference>
<protein>
    <submittedName>
        <fullName evidence="2">Uncharacterized protein</fullName>
    </submittedName>
</protein>
<dbReference type="EMBL" id="LR743605">
    <property type="protein sequence ID" value="CAA2634590.1"/>
    <property type="molecule type" value="Genomic_DNA"/>
</dbReference>
<dbReference type="AlphaFoldDB" id="A0A7I8JU16"/>
<gene>
    <name evidence="2" type="ORF">SI7747_18019996</name>
</gene>
<keyword evidence="1" id="KW-0143">Chaperone</keyword>
<reference evidence="2 3" key="1">
    <citation type="submission" date="2019-12" db="EMBL/GenBank/DDBJ databases">
        <authorList>
            <person name="Scholz U."/>
            <person name="Mascher M."/>
            <person name="Fiebig A."/>
        </authorList>
    </citation>
    <scope>NUCLEOTIDE SEQUENCE</scope>
</reference>
<keyword evidence="3" id="KW-1185">Reference proteome</keyword>
<accession>A0A7I8JU16</accession>
<dbReference type="EMBL" id="CACRZD030000018">
    <property type="protein sequence ID" value="CAA6673579.1"/>
    <property type="molecule type" value="Genomic_DNA"/>
</dbReference>
<proteinExistence type="predicted"/>
<organism evidence="2">
    <name type="scientific">Spirodela intermedia</name>
    <name type="common">Intermediate duckweed</name>
    <dbReference type="NCBI Taxonomy" id="51605"/>
    <lineage>
        <taxon>Eukaryota</taxon>
        <taxon>Viridiplantae</taxon>
        <taxon>Streptophyta</taxon>
        <taxon>Embryophyta</taxon>
        <taxon>Tracheophyta</taxon>
        <taxon>Spermatophyta</taxon>
        <taxon>Magnoliopsida</taxon>
        <taxon>Liliopsida</taxon>
        <taxon>Araceae</taxon>
        <taxon>Lemnoideae</taxon>
        <taxon>Spirodela</taxon>
    </lineage>
</organism>
<dbReference type="Proteomes" id="UP001189122">
    <property type="component" value="Unassembled WGS sequence"/>
</dbReference>
<dbReference type="PANTHER" id="PTHR33322:SF3">
    <property type="entry name" value="BAG FAMILY MOLECULAR CHAPERONE REGULATOR 7"/>
    <property type="match status" value="1"/>
</dbReference>
<dbReference type="GO" id="GO:0006457">
    <property type="term" value="P:protein folding"/>
    <property type="evidence" value="ECO:0007669"/>
    <property type="project" value="TreeGrafter"/>
</dbReference>
<evidence type="ECO:0000256" key="1">
    <source>
        <dbReference type="ARBA" id="ARBA00023186"/>
    </source>
</evidence>
<dbReference type="PANTHER" id="PTHR33322">
    <property type="entry name" value="BAG DOMAIN CONTAINING PROTEIN, EXPRESSED"/>
    <property type="match status" value="1"/>
</dbReference>
<dbReference type="GO" id="GO:0009506">
    <property type="term" value="C:plasmodesma"/>
    <property type="evidence" value="ECO:0007669"/>
    <property type="project" value="TreeGrafter"/>
</dbReference>
<sequence>MIAKEKAFARRAWGEGKKKELSPRDAAVLIQMSFRDYLIRRSQVLRGLRDLAVAKAKLRDIRALFSNFSYRQRIAKDAEERQRFSERIIVLLLTIEAIERSMVDELEAILEIVDPQPPGTLGFLRRRKFDLPGGVASREIALGVAEVVQMLNDGEAAA</sequence>
<evidence type="ECO:0000313" key="3">
    <source>
        <dbReference type="Proteomes" id="UP001189122"/>
    </source>
</evidence>
<evidence type="ECO:0000313" key="2">
    <source>
        <dbReference type="EMBL" id="CAA2634590.1"/>
    </source>
</evidence>